<feature type="transmembrane region" description="Helical" evidence="6">
    <location>
        <begin position="324"/>
        <end position="343"/>
    </location>
</feature>
<reference evidence="9" key="5">
    <citation type="submission" date="2015-06" db="UniProtKB">
        <authorList>
            <consortium name="EnsemblFungi"/>
        </authorList>
    </citation>
    <scope>IDENTIFICATION</scope>
    <source>
        <strain evidence="9">ATCC 64411</strain>
    </source>
</reference>
<reference evidence="9" key="4">
    <citation type="journal article" date="2015" name="G3 (Bethesda)">
        <title>Genome sequences of three phytopathogenic species of the Magnaporthaceae family of fungi.</title>
        <authorList>
            <person name="Okagaki L.H."/>
            <person name="Nunes C.C."/>
            <person name="Sailsbery J."/>
            <person name="Clay B."/>
            <person name="Brown D."/>
            <person name="John T."/>
            <person name="Oh Y."/>
            <person name="Young N."/>
            <person name="Fitzgerald M."/>
            <person name="Haas B.J."/>
            <person name="Zeng Q."/>
            <person name="Young S."/>
            <person name="Adiconis X."/>
            <person name="Fan L."/>
            <person name="Levin J.Z."/>
            <person name="Mitchell T.K."/>
            <person name="Okubara P.A."/>
            <person name="Farman M.L."/>
            <person name="Kohn L.M."/>
            <person name="Birren B."/>
            <person name="Ma L.-J."/>
            <person name="Dean R.A."/>
        </authorList>
    </citation>
    <scope>NUCLEOTIDE SEQUENCE</scope>
    <source>
        <strain evidence="9">ATCC 64411 / 73-15</strain>
    </source>
</reference>
<dbReference type="SUPFAM" id="SSF103473">
    <property type="entry name" value="MFS general substrate transporter"/>
    <property type="match status" value="1"/>
</dbReference>
<evidence type="ECO:0000259" key="7">
    <source>
        <dbReference type="PROSITE" id="PS50850"/>
    </source>
</evidence>
<dbReference type="PANTHER" id="PTHR42718">
    <property type="entry name" value="MAJOR FACILITATOR SUPERFAMILY MULTIDRUG TRANSPORTER MFSC"/>
    <property type="match status" value="1"/>
</dbReference>
<name>A0A0C4DUE9_MAGP6</name>
<evidence type="ECO:0000256" key="2">
    <source>
        <dbReference type="ARBA" id="ARBA00022692"/>
    </source>
</evidence>
<evidence type="ECO:0000256" key="4">
    <source>
        <dbReference type="ARBA" id="ARBA00023136"/>
    </source>
</evidence>
<dbReference type="AlphaFoldDB" id="A0A0C4DUE9"/>
<feature type="transmembrane region" description="Helical" evidence="6">
    <location>
        <begin position="684"/>
        <end position="704"/>
    </location>
</feature>
<reference evidence="10" key="2">
    <citation type="submission" date="2010-05" db="EMBL/GenBank/DDBJ databases">
        <title>The genome sequence of Magnaporthe poae strain ATCC 64411.</title>
        <authorList>
            <person name="Ma L.-J."/>
            <person name="Dead R."/>
            <person name="Young S."/>
            <person name="Zeng Q."/>
            <person name="Koehrsen M."/>
            <person name="Alvarado L."/>
            <person name="Berlin A."/>
            <person name="Chapman S.B."/>
            <person name="Chen Z."/>
            <person name="Freedman E."/>
            <person name="Gellesch M."/>
            <person name="Goldberg J."/>
            <person name="Griggs A."/>
            <person name="Gujja S."/>
            <person name="Heilman E.R."/>
            <person name="Heiman D."/>
            <person name="Hepburn T."/>
            <person name="Howarth C."/>
            <person name="Jen D."/>
            <person name="Larson L."/>
            <person name="Mehta T."/>
            <person name="Neiman D."/>
            <person name="Pearson M."/>
            <person name="Roberts A."/>
            <person name="Saif S."/>
            <person name="Shea T."/>
            <person name="Shenoy N."/>
            <person name="Sisk P."/>
            <person name="Stolte C."/>
            <person name="Sykes S."/>
            <person name="Walk T."/>
            <person name="White J."/>
            <person name="Yandava C."/>
            <person name="Haas B."/>
            <person name="Nusbaum C."/>
            <person name="Birren B."/>
        </authorList>
    </citation>
    <scope>NUCLEOTIDE SEQUENCE [LARGE SCALE GENOMIC DNA]</scope>
    <source>
        <strain evidence="10">ATCC 64411 / 73-15</strain>
    </source>
</reference>
<dbReference type="OrthoDB" id="2428527at2759"/>
<dbReference type="VEuPathDB" id="FungiDB:MAPG_03589"/>
<feature type="transmembrane region" description="Helical" evidence="6">
    <location>
        <begin position="646"/>
        <end position="672"/>
    </location>
</feature>
<feature type="domain" description="Major facilitator superfamily (MFS) profile" evidence="7">
    <location>
        <begin position="287"/>
        <end position="751"/>
    </location>
</feature>
<feature type="transmembrane region" description="Helical" evidence="6">
    <location>
        <begin position="587"/>
        <end position="609"/>
    </location>
</feature>
<feature type="transmembrane region" description="Helical" evidence="6">
    <location>
        <begin position="520"/>
        <end position="538"/>
    </location>
</feature>
<sequence length="768" mass="82194">MAGESDERKPVLPNISTASLAGGAGGEMDIRSASEAMQRAAEAMMAATETFRRQFTGQEDAQELRRPLTHHPYAPIDDMQQQQQQQQQRLPQRKSTGAPVWPMTPYHDAYAPPLPISAASSMHNLSRPLTNQTSPQYPYTTTPYITPVPAAASLPDFLSNRPTMPPLAHGRETNAFGARVMRGTAISTYDDGYQGAYKLKSETQSLMGGKHGSSIDEPSPVVQIGRYTYVRSDTDDFRTALINSEYAAGMDDVVGQPPDSPRKPPQGLAGGADDRPYGFTLTREIAFVWMVCVSQLLMLAAIGQAMVPAYIIGRSFPNTTFGDMAWYSAAYGLTAGTFVLPAGRLGDLFGHKTMFIIGFVWFGLWSLACGFADMVQLAGGQGTVFFCVSRAIQGIGPALLVPNGQAMLGRGYKPGPRKNMVMCLFGAAAPLGFVLGAVMGSLFAQYATWPWAFWTLAAVCIALAAISGLVMPNTGVTRRNKEESLWSQLDVGGMVLGVSGLVLFNFAFNQAPIVSWGTPYTYFILVIGVILIGAFIFVETVVPHPLVPVNAMRAQTVYVLACTGTGWGCFSVWVFYAIMFLQNLRGWGALLTSAAFAPAPVTGLAASLLTGYLMARIGPPWIMFISMCAFFIGSLLLATAPVDQSYWFNTFFGILVMPFGMDMSNPAAVIMLSNSVSKEHQGIAASLVVTVVNYAISIALGFAGTVEVNLHNHGNDLFAGYRGAQYFGLGLGGLGVLLGAAFLFQTSKAPKGPPPGTSTSGGDVPQKV</sequence>
<dbReference type="InterPro" id="IPR036259">
    <property type="entry name" value="MFS_trans_sf"/>
</dbReference>
<dbReference type="EMBL" id="GL876968">
    <property type="protein sequence ID" value="KLU84548.1"/>
    <property type="molecule type" value="Genomic_DNA"/>
</dbReference>
<dbReference type="GO" id="GO:0016020">
    <property type="term" value="C:membrane"/>
    <property type="evidence" value="ECO:0007669"/>
    <property type="project" value="UniProtKB-SubCell"/>
</dbReference>
<feature type="region of interest" description="Disordered" evidence="5">
    <location>
        <begin position="78"/>
        <end position="98"/>
    </location>
</feature>
<dbReference type="InterPro" id="IPR020846">
    <property type="entry name" value="MFS_dom"/>
</dbReference>
<dbReference type="PANTHER" id="PTHR42718:SF1">
    <property type="entry name" value="LOW AFFINITY AMMONIUM TRANSPORTER"/>
    <property type="match status" value="1"/>
</dbReference>
<dbReference type="Gene3D" id="1.20.1720.10">
    <property type="entry name" value="Multidrug resistance protein D"/>
    <property type="match status" value="1"/>
</dbReference>
<keyword evidence="2 6" id="KW-0812">Transmembrane</keyword>
<organism evidence="9 10">
    <name type="scientific">Magnaporthiopsis poae (strain ATCC 64411 / 73-15)</name>
    <name type="common">Kentucky bluegrass fungus</name>
    <name type="synonym">Magnaporthe poae</name>
    <dbReference type="NCBI Taxonomy" id="644358"/>
    <lineage>
        <taxon>Eukaryota</taxon>
        <taxon>Fungi</taxon>
        <taxon>Dikarya</taxon>
        <taxon>Ascomycota</taxon>
        <taxon>Pezizomycotina</taxon>
        <taxon>Sordariomycetes</taxon>
        <taxon>Sordariomycetidae</taxon>
        <taxon>Magnaporthales</taxon>
        <taxon>Magnaporthaceae</taxon>
        <taxon>Magnaporthiopsis</taxon>
    </lineage>
</organism>
<dbReference type="CDD" id="cd17476">
    <property type="entry name" value="MFS_Amf1_MDR_like"/>
    <property type="match status" value="1"/>
</dbReference>
<feature type="region of interest" description="Disordered" evidence="5">
    <location>
        <begin position="749"/>
        <end position="768"/>
    </location>
</feature>
<dbReference type="eggNOG" id="KOG0254">
    <property type="taxonomic scope" value="Eukaryota"/>
</dbReference>
<keyword evidence="3 6" id="KW-1133">Transmembrane helix</keyword>
<feature type="region of interest" description="Disordered" evidence="5">
    <location>
        <begin position="1"/>
        <end position="29"/>
    </location>
</feature>
<feature type="compositionally biased region" description="Basic and acidic residues" evidence="5">
    <location>
        <begin position="1"/>
        <end position="10"/>
    </location>
</feature>
<gene>
    <name evidence="8" type="ORF">MAPG_03589</name>
</gene>
<dbReference type="Proteomes" id="UP000011715">
    <property type="component" value="Unassembled WGS sequence"/>
</dbReference>
<protein>
    <recommendedName>
        <fullName evidence="7">Major facilitator superfamily (MFS) profile domain-containing protein</fullName>
    </recommendedName>
</protein>
<dbReference type="OMA" id="NIMVAFL"/>
<feature type="transmembrane region" description="Helical" evidence="6">
    <location>
        <begin position="491"/>
        <end position="508"/>
    </location>
</feature>
<evidence type="ECO:0000256" key="5">
    <source>
        <dbReference type="SAM" id="MobiDB-lite"/>
    </source>
</evidence>
<proteinExistence type="predicted"/>
<evidence type="ECO:0000313" key="10">
    <source>
        <dbReference type="Proteomes" id="UP000011715"/>
    </source>
</evidence>
<keyword evidence="4 6" id="KW-0472">Membrane</keyword>
<reference evidence="8" key="1">
    <citation type="submission" date="2010-05" db="EMBL/GenBank/DDBJ databases">
        <title>The Genome Sequence of Magnaporthe poae strain ATCC 64411.</title>
        <authorList>
            <consortium name="The Broad Institute Genome Sequencing Platform"/>
            <consortium name="Broad Institute Genome Sequencing Center for Infectious Disease"/>
            <person name="Ma L.-J."/>
            <person name="Dead R."/>
            <person name="Young S."/>
            <person name="Zeng Q."/>
            <person name="Koehrsen M."/>
            <person name="Alvarado L."/>
            <person name="Berlin A."/>
            <person name="Chapman S.B."/>
            <person name="Chen Z."/>
            <person name="Freedman E."/>
            <person name="Gellesch M."/>
            <person name="Goldberg J."/>
            <person name="Griggs A."/>
            <person name="Gujja S."/>
            <person name="Heilman E.R."/>
            <person name="Heiman D."/>
            <person name="Hepburn T."/>
            <person name="Howarth C."/>
            <person name="Jen D."/>
            <person name="Larson L."/>
            <person name="Mehta T."/>
            <person name="Neiman D."/>
            <person name="Pearson M."/>
            <person name="Roberts A."/>
            <person name="Saif S."/>
            <person name="Shea T."/>
            <person name="Shenoy N."/>
            <person name="Sisk P."/>
            <person name="Stolte C."/>
            <person name="Sykes S."/>
            <person name="Walk T."/>
            <person name="White J."/>
            <person name="Yandava C."/>
            <person name="Haas B."/>
            <person name="Nusbaum C."/>
            <person name="Birren B."/>
        </authorList>
    </citation>
    <scope>NUCLEOTIDE SEQUENCE</scope>
    <source>
        <strain evidence="8">ATCC 64411</strain>
    </source>
</reference>
<feature type="transmembrane region" description="Helical" evidence="6">
    <location>
        <begin position="558"/>
        <end position="581"/>
    </location>
</feature>
<feature type="transmembrane region" description="Helical" evidence="6">
    <location>
        <begin position="285"/>
        <end position="312"/>
    </location>
</feature>
<evidence type="ECO:0000256" key="1">
    <source>
        <dbReference type="ARBA" id="ARBA00004141"/>
    </source>
</evidence>
<feature type="transmembrane region" description="Helical" evidence="6">
    <location>
        <begin position="621"/>
        <end position="640"/>
    </location>
</feature>
<accession>A0A0C4DUE9</accession>
<feature type="transmembrane region" description="Helical" evidence="6">
    <location>
        <begin position="383"/>
        <end position="401"/>
    </location>
</feature>
<dbReference type="EMBL" id="ADBL01000858">
    <property type="status" value="NOT_ANNOTATED_CDS"/>
    <property type="molecule type" value="Genomic_DNA"/>
</dbReference>
<dbReference type="GO" id="GO:0022857">
    <property type="term" value="F:transmembrane transporter activity"/>
    <property type="evidence" value="ECO:0007669"/>
    <property type="project" value="InterPro"/>
</dbReference>
<comment type="subcellular location">
    <subcellularLocation>
        <location evidence="1">Membrane</location>
        <topology evidence="1">Multi-pass membrane protein</topology>
    </subcellularLocation>
</comment>
<evidence type="ECO:0000313" key="9">
    <source>
        <dbReference type="EnsemblFungi" id="MAPG_03589T0"/>
    </source>
</evidence>
<dbReference type="Gene3D" id="1.20.1250.20">
    <property type="entry name" value="MFS general substrate transporter like domains"/>
    <property type="match status" value="1"/>
</dbReference>
<evidence type="ECO:0000313" key="8">
    <source>
        <dbReference type="EMBL" id="KLU84548.1"/>
    </source>
</evidence>
<dbReference type="Pfam" id="PF07690">
    <property type="entry name" value="MFS_1"/>
    <property type="match status" value="1"/>
</dbReference>
<dbReference type="InterPro" id="IPR011701">
    <property type="entry name" value="MFS"/>
</dbReference>
<reference evidence="8" key="3">
    <citation type="submission" date="2011-03" db="EMBL/GenBank/DDBJ databases">
        <title>Annotation of Magnaporthe poae ATCC 64411.</title>
        <authorList>
            <person name="Ma L.-J."/>
            <person name="Dead R."/>
            <person name="Young S.K."/>
            <person name="Zeng Q."/>
            <person name="Gargeya S."/>
            <person name="Fitzgerald M."/>
            <person name="Haas B."/>
            <person name="Abouelleil A."/>
            <person name="Alvarado L."/>
            <person name="Arachchi H.M."/>
            <person name="Berlin A."/>
            <person name="Brown A."/>
            <person name="Chapman S.B."/>
            <person name="Chen Z."/>
            <person name="Dunbar C."/>
            <person name="Freedman E."/>
            <person name="Gearin G."/>
            <person name="Gellesch M."/>
            <person name="Goldberg J."/>
            <person name="Griggs A."/>
            <person name="Gujja S."/>
            <person name="Heiman D."/>
            <person name="Howarth C."/>
            <person name="Larson L."/>
            <person name="Lui A."/>
            <person name="MacDonald P.J.P."/>
            <person name="Mehta T."/>
            <person name="Montmayeur A."/>
            <person name="Murphy C."/>
            <person name="Neiman D."/>
            <person name="Pearson M."/>
            <person name="Priest M."/>
            <person name="Roberts A."/>
            <person name="Saif S."/>
            <person name="Shea T."/>
            <person name="Shenoy N."/>
            <person name="Sisk P."/>
            <person name="Stolte C."/>
            <person name="Sykes S."/>
            <person name="Yandava C."/>
            <person name="Wortman J."/>
            <person name="Nusbaum C."/>
            <person name="Birren B."/>
        </authorList>
    </citation>
    <scope>NUCLEOTIDE SEQUENCE</scope>
    <source>
        <strain evidence="8">ATCC 64411</strain>
    </source>
</reference>
<dbReference type="EMBL" id="ADBL01000859">
    <property type="status" value="NOT_ANNOTATED_CDS"/>
    <property type="molecule type" value="Genomic_DNA"/>
</dbReference>
<evidence type="ECO:0000256" key="3">
    <source>
        <dbReference type="ARBA" id="ARBA00022989"/>
    </source>
</evidence>
<feature type="transmembrane region" description="Helical" evidence="6">
    <location>
        <begin position="724"/>
        <end position="744"/>
    </location>
</feature>
<feature type="region of interest" description="Disordered" evidence="5">
    <location>
        <begin position="252"/>
        <end position="271"/>
    </location>
</feature>
<feature type="transmembrane region" description="Helical" evidence="6">
    <location>
        <begin position="451"/>
        <end position="470"/>
    </location>
</feature>
<evidence type="ECO:0000256" key="6">
    <source>
        <dbReference type="SAM" id="Phobius"/>
    </source>
</evidence>
<keyword evidence="10" id="KW-1185">Reference proteome</keyword>
<feature type="transmembrane region" description="Helical" evidence="6">
    <location>
        <begin position="421"/>
        <end position="445"/>
    </location>
</feature>
<dbReference type="EnsemblFungi" id="MAPG_03589T0">
    <property type="protein sequence ID" value="MAPG_03589T0"/>
    <property type="gene ID" value="MAPG_03589"/>
</dbReference>
<feature type="transmembrane region" description="Helical" evidence="6">
    <location>
        <begin position="355"/>
        <end position="377"/>
    </location>
</feature>
<dbReference type="PROSITE" id="PS50850">
    <property type="entry name" value="MFS"/>
    <property type="match status" value="1"/>
</dbReference>